<reference evidence="6" key="1">
    <citation type="submission" date="2020-11" db="EMBL/GenBank/DDBJ databases">
        <authorList>
            <person name="Tran Van P."/>
        </authorList>
    </citation>
    <scope>NUCLEOTIDE SEQUENCE</scope>
</reference>
<accession>A0A7R9GAB0</accession>
<dbReference type="Proteomes" id="UP000678499">
    <property type="component" value="Unassembled WGS sequence"/>
</dbReference>
<gene>
    <name evidence="6" type="ORF">NMOB1V02_LOCUS1247</name>
</gene>
<feature type="domain" description="Sushi" evidence="5">
    <location>
        <begin position="13"/>
        <end position="78"/>
    </location>
</feature>
<dbReference type="Gene3D" id="2.10.70.10">
    <property type="entry name" value="Complement Module, domain 1"/>
    <property type="match status" value="1"/>
</dbReference>
<dbReference type="PROSITE" id="PS50923">
    <property type="entry name" value="SUSHI"/>
    <property type="match status" value="1"/>
</dbReference>
<dbReference type="InterPro" id="IPR035976">
    <property type="entry name" value="Sushi/SCR/CCP_sf"/>
</dbReference>
<evidence type="ECO:0000259" key="5">
    <source>
        <dbReference type="PROSITE" id="PS50923"/>
    </source>
</evidence>
<feature type="compositionally biased region" description="Basic residues" evidence="3">
    <location>
        <begin position="268"/>
        <end position="285"/>
    </location>
</feature>
<evidence type="ECO:0000256" key="4">
    <source>
        <dbReference type="SAM" id="Phobius"/>
    </source>
</evidence>
<evidence type="ECO:0000313" key="6">
    <source>
        <dbReference type="EMBL" id="CAD7273355.1"/>
    </source>
</evidence>
<evidence type="ECO:0000256" key="1">
    <source>
        <dbReference type="ARBA" id="ARBA00023157"/>
    </source>
</evidence>
<comment type="caution">
    <text evidence="2">Lacks conserved residue(s) required for the propagation of feature annotation.</text>
</comment>
<dbReference type="SUPFAM" id="SSF57535">
    <property type="entry name" value="Complement control module/SCR domain"/>
    <property type="match status" value="1"/>
</dbReference>
<keyword evidence="4" id="KW-1133">Transmembrane helix</keyword>
<dbReference type="CDD" id="cd00033">
    <property type="entry name" value="CCP"/>
    <property type="match status" value="1"/>
</dbReference>
<feature type="compositionally biased region" description="Low complexity" evidence="3">
    <location>
        <begin position="178"/>
        <end position="189"/>
    </location>
</feature>
<evidence type="ECO:0000256" key="2">
    <source>
        <dbReference type="PROSITE-ProRule" id="PRU00302"/>
    </source>
</evidence>
<dbReference type="SMART" id="SM00032">
    <property type="entry name" value="CCP"/>
    <property type="match status" value="1"/>
</dbReference>
<feature type="transmembrane region" description="Helical" evidence="4">
    <location>
        <begin position="105"/>
        <end position="128"/>
    </location>
</feature>
<organism evidence="6">
    <name type="scientific">Notodromas monacha</name>
    <dbReference type="NCBI Taxonomy" id="399045"/>
    <lineage>
        <taxon>Eukaryota</taxon>
        <taxon>Metazoa</taxon>
        <taxon>Ecdysozoa</taxon>
        <taxon>Arthropoda</taxon>
        <taxon>Crustacea</taxon>
        <taxon>Oligostraca</taxon>
        <taxon>Ostracoda</taxon>
        <taxon>Podocopa</taxon>
        <taxon>Podocopida</taxon>
        <taxon>Cypridocopina</taxon>
        <taxon>Cypridoidea</taxon>
        <taxon>Cyprididae</taxon>
        <taxon>Notodromas</taxon>
    </lineage>
</organism>
<keyword evidence="4" id="KW-0812">Transmembrane</keyword>
<dbReference type="EMBL" id="CAJPEX010000122">
    <property type="protein sequence ID" value="CAG0913507.1"/>
    <property type="molecule type" value="Genomic_DNA"/>
</dbReference>
<name>A0A7R9GAB0_9CRUS</name>
<dbReference type="Pfam" id="PF00084">
    <property type="entry name" value="Sushi"/>
    <property type="match status" value="1"/>
</dbReference>
<keyword evidence="4" id="KW-0472">Membrane</keyword>
<keyword evidence="7" id="KW-1185">Reference proteome</keyword>
<evidence type="ECO:0000313" key="7">
    <source>
        <dbReference type="Proteomes" id="UP000678499"/>
    </source>
</evidence>
<feature type="region of interest" description="Disordered" evidence="3">
    <location>
        <begin position="165"/>
        <end position="190"/>
    </location>
</feature>
<dbReference type="InterPro" id="IPR000436">
    <property type="entry name" value="Sushi_SCR_CCP_dom"/>
</dbReference>
<feature type="region of interest" description="Disordered" evidence="3">
    <location>
        <begin position="205"/>
        <end position="246"/>
    </location>
</feature>
<evidence type="ECO:0000256" key="3">
    <source>
        <dbReference type="SAM" id="MobiDB-lite"/>
    </source>
</evidence>
<proteinExistence type="predicted"/>
<sequence>MSEGTICVFVPAVKCPLPPTIDNGSYRIFTSGEPATIPVLGDVIEYSCVDENFVLEGENALTCMSTGLYDRKPPTCKEVRKVTVATPTPTQKPNYRLPPGDAGGIIALGVFGGFVFLAAVITTIVILVRRRKNNERLACSMGNHPVKMGFGTDPDAADSLTNQNARMRHGQRSHDSDTISSMDSSGSESRGLNRYYKRAWENLRDAPPGAQQSHQTKSSKHLPSVYRPDTLDSPNFRGGSVNEGMRDGSEMVISDAFAKPGQGGAADKKRHHHHHHHHHSHKRRQQPGYPPAGRGSGY</sequence>
<dbReference type="AlphaFoldDB" id="A0A7R9GAB0"/>
<dbReference type="CDD" id="cd12087">
    <property type="entry name" value="TM_EGFR-like"/>
    <property type="match status" value="1"/>
</dbReference>
<feature type="region of interest" description="Disordered" evidence="3">
    <location>
        <begin position="258"/>
        <end position="298"/>
    </location>
</feature>
<dbReference type="EMBL" id="OA882159">
    <property type="protein sequence ID" value="CAD7273355.1"/>
    <property type="molecule type" value="Genomic_DNA"/>
</dbReference>
<keyword evidence="1" id="KW-1015">Disulfide bond</keyword>
<dbReference type="OrthoDB" id="547680at2759"/>
<keyword evidence="2" id="KW-0768">Sushi</keyword>
<protein>
    <recommendedName>
        <fullName evidence="5">Sushi domain-containing protein</fullName>
    </recommendedName>
</protein>